<accession>A0AAD9ZBQ0</accession>
<feature type="compositionally biased region" description="Polar residues" evidence="11">
    <location>
        <begin position="108"/>
        <end position="122"/>
    </location>
</feature>
<keyword evidence="10" id="KW-0050">Antiport</keyword>
<feature type="transmembrane region" description="Helical" evidence="10">
    <location>
        <begin position="501"/>
        <end position="527"/>
    </location>
</feature>
<evidence type="ECO:0000256" key="5">
    <source>
        <dbReference type="ARBA" id="ARBA00022692"/>
    </source>
</evidence>
<dbReference type="InterPro" id="IPR004713">
    <property type="entry name" value="CaH_exchang"/>
</dbReference>
<feature type="region of interest" description="Disordered" evidence="11">
    <location>
        <begin position="1"/>
        <end position="41"/>
    </location>
</feature>
<evidence type="ECO:0000256" key="11">
    <source>
        <dbReference type="SAM" id="MobiDB-lite"/>
    </source>
</evidence>
<evidence type="ECO:0000256" key="3">
    <source>
        <dbReference type="ARBA" id="ARBA00022448"/>
    </source>
</evidence>
<comment type="subcellular location">
    <subcellularLocation>
        <location evidence="1">Endomembrane system</location>
        <topology evidence="1">Multi-pass membrane protein</topology>
    </subcellularLocation>
    <subcellularLocation>
        <location evidence="10">Vacuole membrane</location>
    </subcellularLocation>
</comment>
<feature type="compositionally biased region" description="Basic residues" evidence="11">
    <location>
        <begin position="139"/>
        <end position="148"/>
    </location>
</feature>
<feature type="transmembrane region" description="Helical" evidence="10">
    <location>
        <begin position="187"/>
        <end position="207"/>
    </location>
</feature>
<comment type="similarity">
    <text evidence="2 10">Belongs to the Ca(2+):cation antiporter (CaCA) (TC 2.A.19) family.</text>
</comment>
<feature type="transmembrane region" description="Helical" evidence="10">
    <location>
        <begin position="213"/>
        <end position="233"/>
    </location>
</feature>
<evidence type="ECO:0000256" key="1">
    <source>
        <dbReference type="ARBA" id="ARBA00004127"/>
    </source>
</evidence>
<evidence type="ECO:0000256" key="8">
    <source>
        <dbReference type="ARBA" id="ARBA00023065"/>
    </source>
</evidence>
<evidence type="ECO:0000256" key="2">
    <source>
        <dbReference type="ARBA" id="ARBA00008170"/>
    </source>
</evidence>
<dbReference type="NCBIfam" id="TIGR00378">
    <property type="entry name" value="cax"/>
    <property type="match status" value="1"/>
</dbReference>
<keyword evidence="8 10" id="KW-0406">Ion transport</keyword>
<dbReference type="GO" id="GO:0015369">
    <property type="term" value="F:calcium:proton antiporter activity"/>
    <property type="evidence" value="ECO:0007669"/>
    <property type="project" value="UniProtKB-UniRule"/>
</dbReference>
<keyword evidence="5 10" id="KW-0812">Transmembrane</keyword>
<dbReference type="InterPro" id="IPR004798">
    <property type="entry name" value="CAX-like"/>
</dbReference>
<keyword evidence="6 10" id="KW-0106">Calcium</keyword>
<dbReference type="GO" id="GO:0012505">
    <property type="term" value="C:endomembrane system"/>
    <property type="evidence" value="ECO:0007669"/>
    <property type="project" value="UniProtKB-SubCell"/>
</dbReference>
<dbReference type="PANTHER" id="PTHR31503">
    <property type="entry name" value="VACUOLAR CALCIUM ION TRANSPORTER"/>
    <property type="match status" value="1"/>
</dbReference>
<keyword evidence="9 10" id="KW-0472">Membrane</keyword>
<sequence length="594" mass="64266">MHKYRAAARRDAWYDNDDDPPNYNPFRKIHRRNKARPGDEELGADLTAVGSEGNALDIVERQRRSQNFEAYPPSHAATMPSCSGSPTNRSPVELPFTEKRDMVDRQTESSQDTGTTKSSHTVVGSADSEPKVGGDATSRKRGIFSRFRKTPEEKEKKVENKRKSRSASWLKRDKQTFTAMGQFRATILNSWINVLLIFVPIGIAVNFTSVPKVGVFVINFIAIIPLAAMLSYATEEIALRTGETIGGLLNATFGNAVELIVSILALTKNEVDIVQESLIGSILSNLLLVMGMCFFFGGLNRVEQHFNVTVAQTASSLLALAVGSLIIPAAFQAWADGSQALKSSRITELSRGTAILLLVVYGAYLFFQLKTHAAMYSSPSPKVDKRRTKVEGGDAIKGIAGAGAGISATMGGAAAQENPSREPEEEGEQPQLSKWVALFTLAASTACVAICAEFMVDSINAITESGTVSRTFVGLILLPIVGNAAEHATAVTVACKDKMDLAIGVAVGSSMQIALLVIPFVVVLGWIMGNDKMNLAFDGFQIAVLFVAVLLVNYLIQDGKSHWLEGVLLQILYMIIAIAAWFYPPDDPATINTR</sequence>
<keyword evidence="4 10" id="KW-0109">Calcium transport</keyword>
<feature type="transmembrane region" description="Helical" evidence="10">
    <location>
        <begin position="349"/>
        <end position="367"/>
    </location>
</feature>
<dbReference type="Pfam" id="PF01699">
    <property type="entry name" value="Na_Ca_ex"/>
    <property type="match status" value="2"/>
</dbReference>
<evidence type="ECO:0000256" key="4">
    <source>
        <dbReference type="ARBA" id="ARBA00022568"/>
    </source>
</evidence>
<keyword evidence="14" id="KW-1185">Reference proteome</keyword>
<evidence type="ECO:0000313" key="13">
    <source>
        <dbReference type="EMBL" id="KAK3174716.1"/>
    </source>
</evidence>
<feature type="compositionally biased region" description="Polar residues" evidence="11">
    <location>
        <begin position="80"/>
        <end position="90"/>
    </location>
</feature>
<evidence type="ECO:0000259" key="12">
    <source>
        <dbReference type="Pfam" id="PF01699"/>
    </source>
</evidence>
<dbReference type="AlphaFoldDB" id="A0AAD9ZBQ0"/>
<protein>
    <recommendedName>
        <fullName evidence="10">Vacuolar calcium ion transporter</fullName>
    </recommendedName>
</protein>
<comment type="caution">
    <text evidence="10">Lacks conserved residue(s) required for the propagation of feature annotation.</text>
</comment>
<feature type="domain" description="Sodium/calcium exchanger membrane region" evidence="12">
    <location>
        <begin position="213"/>
        <end position="369"/>
    </location>
</feature>
<keyword evidence="7 10" id="KW-1133">Transmembrane helix</keyword>
<reference evidence="13" key="1">
    <citation type="submission" date="2022-11" db="EMBL/GenBank/DDBJ databases">
        <title>Chromosomal genome sequence assembly and mating type (MAT) locus characterization of the leprose asexual lichenized fungus Lepraria neglecta (Nyl.) Erichsen.</title>
        <authorList>
            <person name="Allen J.L."/>
            <person name="Pfeffer B."/>
        </authorList>
    </citation>
    <scope>NUCLEOTIDE SEQUENCE</scope>
    <source>
        <strain evidence="13">Allen 5258</strain>
    </source>
</reference>
<evidence type="ECO:0000256" key="7">
    <source>
        <dbReference type="ARBA" id="ARBA00022989"/>
    </source>
</evidence>
<dbReference type="EMBL" id="JASNWA010000006">
    <property type="protein sequence ID" value="KAK3174716.1"/>
    <property type="molecule type" value="Genomic_DNA"/>
</dbReference>
<comment type="caution">
    <text evidence="13">The sequence shown here is derived from an EMBL/GenBank/DDBJ whole genome shotgun (WGS) entry which is preliminary data.</text>
</comment>
<feature type="region of interest" description="Disordered" evidence="11">
    <location>
        <begin position="71"/>
        <end position="167"/>
    </location>
</feature>
<comment type="function">
    <text evidence="10">Has a role in promoting intracellular calcium ion sequestration via the exchange of calcium ions for hydrogen ions across the vacuolar membrane. Involved also in manganese ion homeostasis via its uptake into the vacuole.</text>
</comment>
<keyword evidence="10" id="KW-0926">Vacuole</keyword>
<evidence type="ECO:0000313" key="14">
    <source>
        <dbReference type="Proteomes" id="UP001276659"/>
    </source>
</evidence>
<dbReference type="InterPro" id="IPR044880">
    <property type="entry name" value="NCX_ion-bd_dom_sf"/>
</dbReference>
<feature type="domain" description="Sodium/calcium exchanger membrane region" evidence="12">
    <location>
        <begin position="437"/>
        <end position="581"/>
    </location>
</feature>
<proteinExistence type="inferred from homology"/>
<feature type="transmembrane region" description="Helical" evidence="10">
    <location>
        <begin position="306"/>
        <end position="329"/>
    </location>
</feature>
<dbReference type="GO" id="GO:0000329">
    <property type="term" value="C:fungal-type vacuole membrane"/>
    <property type="evidence" value="ECO:0007669"/>
    <property type="project" value="TreeGrafter"/>
</dbReference>
<gene>
    <name evidence="13" type="ORF">OEA41_001962</name>
</gene>
<feature type="transmembrane region" description="Helical" evidence="10">
    <location>
        <begin position="245"/>
        <end position="266"/>
    </location>
</feature>
<feature type="compositionally biased region" description="Basic and acidic residues" evidence="11">
    <location>
        <begin position="149"/>
        <end position="158"/>
    </location>
</feature>
<dbReference type="Proteomes" id="UP001276659">
    <property type="component" value="Unassembled WGS sequence"/>
</dbReference>
<name>A0AAD9ZBQ0_9LECA</name>
<dbReference type="FunFam" id="1.20.1420.30:FF:000011">
    <property type="entry name" value="Vacuolar calcium ion transporter"/>
    <property type="match status" value="1"/>
</dbReference>
<feature type="transmembrane region" description="Helical" evidence="10">
    <location>
        <begin position="539"/>
        <end position="556"/>
    </location>
</feature>
<evidence type="ECO:0000256" key="9">
    <source>
        <dbReference type="ARBA" id="ARBA00023136"/>
    </source>
</evidence>
<feature type="transmembrane region" description="Helical" evidence="10">
    <location>
        <begin position="435"/>
        <end position="456"/>
    </location>
</feature>
<dbReference type="PANTHER" id="PTHR31503:SF20">
    <property type="entry name" value="CA(2+)_H(+) EXCHANGER, PUTATIVE (EUROFUNG)-RELATED"/>
    <property type="match status" value="1"/>
</dbReference>
<dbReference type="Gene3D" id="1.20.1420.30">
    <property type="entry name" value="NCX, central ion-binding region"/>
    <property type="match status" value="2"/>
</dbReference>
<feature type="transmembrane region" description="Helical" evidence="10">
    <location>
        <begin position="563"/>
        <end position="583"/>
    </location>
</feature>
<keyword evidence="3 10" id="KW-0813">Transport</keyword>
<organism evidence="13 14">
    <name type="scientific">Lepraria neglecta</name>
    <dbReference type="NCBI Taxonomy" id="209136"/>
    <lineage>
        <taxon>Eukaryota</taxon>
        <taxon>Fungi</taxon>
        <taxon>Dikarya</taxon>
        <taxon>Ascomycota</taxon>
        <taxon>Pezizomycotina</taxon>
        <taxon>Lecanoromycetes</taxon>
        <taxon>OSLEUM clade</taxon>
        <taxon>Lecanoromycetidae</taxon>
        <taxon>Lecanorales</taxon>
        <taxon>Lecanorineae</taxon>
        <taxon>Stereocaulaceae</taxon>
        <taxon>Lepraria</taxon>
    </lineage>
</organism>
<dbReference type="GO" id="GO:0006874">
    <property type="term" value="P:intracellular calcium ion homeostasis"/>
    <property type="evidence" value="ECO:0007669"/>
    <property type="project" value="TreeGrafter"/>
</dbReference>
<dbReference type="InterPro" id="IPR004837">
    <property type="entry name" value="NaCa_Exmemb"/>
</dbReference>
<evidence type="ECO:0000256" key="10">
    <source>
        <dbReference type="RuleBase" id="RU365028"/>
    </source>
</evidence>
<evidence type="ECO:0000256" key="6">
    <source>
        <dbReference type="ARBA" id="ARBA00022837"/>
    </source>
</evidence>
<feature type="compositionally biased region" description="Basic and acidic residues" evidence="11">
    <location>
        <begin position="96"/>
        <end position="107"/>
    </location>
</feature>
<feature type="transmembrane region" description="Helical" evidence="10">
    <location>
        <begin position="278"/>
        <end position="299"/>
    </location>
</feature>